<sequence>MASNDQQEAITDIAGRIGDLSISFAGVSGNIEDTSVQVKRQSELFQDIATRAKDMTDATSTVLNSAQKALQTSADAENTAQQSQQNVSEMVTSVGGLIDDVRRMAEQLSRLEESLALVGRFSSEIDAISRKTNLLSLNAAIEAARAGEHGRGFMIVAKEVKDLSGLTSEATSEISDTLEKLGKELMAVKTETTSALEKAGGIRTQIDLVGSLIEQMPVVMSDLNTAQREIVSASSKTDNDISEIQTRIIEMSSGMSQSSSNLAEAGNQMREIIESSEAIIGMTSRLGVETVDTPFIRAVQDLAKRIGERFETGVRLGEIGLHELFDTNHKPIPGSDPVQYMTRFVRFTDAVLPEFQEPMLLFSDRVVFCACVDKKGFLPTHNDKFSMPQVAGQPEWNAANSRNRRIFNDRVGLAAGNSERPFLLQAYRRDMGNGRFALMKDLSAPIFVEGRHWGGVRLAYHV</sequence>
<dbReference type="Gene3D" id="1.10.287.950">
    <property type="entry name" value="Methyl-accepting chemotaxis protein"/>
    <property type="match status" value="1"/>
</dbReference>
<keyword evidence="9" id="KW-1185">Reference proteome</keyword>
<dbReference type="SMART" id="SM00283">
    <property type="entry name" value="MA"/>
    <property type="match status" value="1"/>
</dbReference>
<evidence type="ECO:0000256" key="2">
    <source>
        <dbReference type="ARBA" id="ARBA00022692"/>
    </source>
</evidence>
<gene>
    <name evidence="8" type="ORF">SAMN04488045_1098</name>
</gene>
<dbReference type="PANTHER" id="PTHR32089">
    <property type="entry name" value="METHYL-ACCEPTING CHEMOTAXIS PROTEIN MCPB"/>
    <property type="match status" value="1"/>
</dbReference>
<evidence type="ECO:0000313" key="8">
    <source>
        <dbReference type="EMBL" id="SEF88226.1"/>
    </source>
</evidence>
<feature type="domain" description="Methyl-accepting transducer" evidence="7">
    <location>
        <begin position="16"/>
        <end position="273"/>
    </location>
</feature>
<dbReference type="GO" id="GO:0007165">
    <property type="term" value="P:signal transduction"/>
    <property type="evidence" value="ECO:0007669"/>
    <property type="project" value="UniProtKB-KW"/>
</dbReference>
<dbReference type="PROSITE" id="PS50111">
    <property type="entry name" value="CHEMOTAXIS_TRANSDUC_2"/>
    <property type="match status" value="1"/>
</dbReference>
<dbReference type="Pfam" id="PF00015">
    <property type="entry name" value="MCPsignal"/>
    <property type="match status" value="1"/>
</dbReference>
<dbReference type="SUPFAM" id="SSF58104">
    <property type="entry name" value="Methyl-accepting chemotaxis protein (MCP) signaling domain"/>
    <property type="match status" value="1"/>
</dbReference>
<comment type="subcellular location">
    <subcellularLocation>
        <location evidence="1">Membrane</location>
        <topology evidence="1">Multi-pass membrane protein</topology>
    </subcellularLocation>
</comment>
<dbReference type="GO" id="GO:0016020">
    <property type="term" value="C:membrane"/>
    <property type="evidence" value="ECO:0007669"/>
    <property type="project" value="UniProtKB-SubCell"/>
</dbReference>
<evidence type="ECO:0000256" key="3">
    <source>
        <dbReference type="ARBA" id="ARBA00022989"/>
    </source>
</evidence>
<dbReference type="InterPro" id="IPR004089">
    <property type="entry name" value="MCPsignal_dom"/>
</dbReference>
<evidence type="ECO:0000256" key="5">
    <source>
        <dbReference type="ARBA" id="ARBA00023224"/>
    </source>
</evidence>
<keyword evidence="4" id="KW-0472">Membrane</keyword>
<proteinExistence type="predicted"/>
<accession>A0A1H5VMI0</accession>
<dbReference type="AlphaFoldDB" id="A0A1H5VMI0"/>
<protein>
    <submittedName>
        <fullName evidence="8">Methyl-accepting chemotaxis protein</fullName>
    </submittedName>
</protein>
<keyword evidence="2" id="KW-0812">Transmembrane</keyword>
<evidence type="ECO:0000256" key="6">
    <source>
        <dbReference type="PROSITE-ProRule" id="PRU00284"/>
    </source>
</evidence>
<keyword evidence="5 6" id="KW-0807">Transducer</keyword>
<evidence type="ECO:0000259" key="7">
    <source>
        <dbReference type="PROSITE" id="PS50111"/>
    </source>
</evidence>
<reference evidence="8 9" key="1">
    <citation type="submission" date="2016-10" db="EMBL/GenBank/DDBJ databases">
        <authorList>
            <person name="de Groot N.N."/>
        </authorList>
    </citation>
    <scope>NUCLEOTIDE SEQUENCE [LARGE SCALE GENOMIC DNA]</scope>
    <source>
        <strain evidence="8 9">DSM 26915</strain>
    </source>
</reference>
<dbReference type="Proteomes" id="UP000236752">
    <property type="component" value="Unassembled WGS sequence"/>
</dbReference>
<evidence type="ECO:0000256" key="4">
    <source>
        <dbReference type="ARBA" id="ARBA00023136"/>
    </source>
</evidence>
<keyword evidence="3" id="KW-1133">Transmembrane helix</keyword>
<name>A0A1H5VMI0_9RHOB</name>
<dbReference type="PANTHER" id="PTHR32089:SF119">
    <property type="entry name" value="METHYL-ACCEPTING CHEMOTAXIS PROTEIN CTPL"/>
    <property type="match status" value="1"/>
</dbReference>
<organism evidence="8 9">
    <name type="scientific">Thalassococcus halodurans</name>
    <dbReference type="NCBI Taxonomy" id="373675"/>
    <lineage>
        <taxon>Bacteria</taxon>
        <taxon>Pseudomonadati</taxon>
        <taxon>Pseudomonadota</taxon>
        <taxon>Alphaproteobacteria</taxon>
        <taxon>Rhodobacterales</taxon>
        <taxon>Roseobacteraceae</taxon>
        <taxon>Thalassococcus</taxon>
    </lineage>
</organism>
<dbReference type="EMBL" id="FNUZ01000002">
    <property type="protein sequence ID" value="SEF88226.1"/>
    <property type="molecule type" value="Genomic_DNA"/>
</dbReference>
<evidence type="ECO:0000256" key="1">
    <source>
        <dbReference type="ARBA" id="ARBA00004141"/>
    </source>
</evidence>
<evidence type="ECO:0000313" key="9">
    <source>
        <dbReference type="Proteomes" id="UP000236752"/>
    </source>
</evidence>